<dbReference type="InterPro" id="IPR036291">
    <property type="entry name" value="NAD(P)-bd_dom_sf"/>
</dbReference>
<evidence type="ECO:0000256" key="1">
    <source>
        <dbReference type="ARBA" id="ARBA00006484"/>
    </source>
</evidence>
<dbReference type="PANTHER" id="PTHR48107">
    <property type="entry name" value="NADPH-DEPENDENT ALDEHYDE REDUCTASE-LIKE PROTEIN, CHLOROPLASTIC-RELATED"/>
    <property type="match status" value="1"/>
</dbReference>
<dbReference type="InterPro" id="IPR002347">
    <property type="entry name" value="SDR_fam"/>
</dbReference>
<dbReference type="InterPro" id="IPR020904">
    <property type="entry name" value="Sc_DH/Rdtase_CS"/>
</dbReference>
<comment type="similarity">
    <text evidence="1">Belongs to the short-chain dehydrogenases/reductases (SDR) family.</text>
</comment>
<protein>
    <submittedName>
        <fullName evidence="3">SDR family oxidoreductase</fullName>
    </submittedName>
</protein>
<accession>A0A4T2BPY7</accession>
<dbReference type="RefSeq" id="WP_136643129.1">
    <property type="nucleotide sequence ID" value="NZ_QYRT01000036.1"/>
</dbReference>
<dbReference type="AlphaFoldDB" id="A0A4T2BPY7"/>
<evidence type="ECO:0000313" key="3">
    <source>
        <dbReference type="EMBL" id="TIH33320.1"/>
    </source>
</evidence>
<dbReference type="Gene3D" id="3.40.50.720">
    <property type="entry name" value="NAD(P)-binding Rossmann-like Domain"/>
    <property type="match status" value="1"/>
</dbReference>
<gene>
    <name evidence="3" type="ORF">D4765_15040</name>
</gene>
<comment type="caution">
    <text evidence="3">The sequence shown here is derived from an EMBL/GenBank/DDBJ whole genome shotgun (WGS) entry which is preliminary data.</text>
</comment>
<dbReference type="Pfam" id="PF13561">
    <property type="entry name" value="adh_short_C2"/>
    <property type="match status" value="2"/>
</dbReference>
<name>A0A4T2BPY7_9MICO</name>
<dbReference type="PANTHER" id="PTHR48107:SF7">
    <property type="entry name" value="RE15974P"/>
    <property type="match status" value="1"/>
</dbReference>
<keyword evidence="2" id="KW-0560">Oxidoreductase</keyword>
<reference evidence="3 4" key="1">
    <citation type="journal article" date="2019" name="Microorganisms">
        <title>Systematic Affiliation and Genome Analysis of Subtercola vilae DB165(T) with Particular Emphasis on Cold Adaptation of an Isolate from a High-Altitude Cold Volcano Lake.</title>
        <authorList>
            <person name="Villalobos A.S."/>
            <person name="Wiese J."/>
            <person name="Imhoff J.F."/>
            <person name="Dorador C."/>
            <person name="Keller A."/>
            <person name="Hentschel U."/>
        </authorList>
    </citation>
    <scope>NUCLEOTIDE SEQUENCE [LARGE SCALE GENOMIC DNA]</scope>
    <source>
        <strain evidence="3 4">DB165</strain>
    </source>
</reference>
<evidence type="ECO:0000256" key="2">
    <source>
        <dbReference type="ARBA" id="ARBA00023002"/>
    </source>
</evidence>
<proteinExistence type="inferred from homology"/>
<sequence>MNTDVSARPVALVTGVGREIGIGAAIARRLARDGFDLVITYWSAYDDRMPWGVMPRDIDTIAASLRTSGARVSTVAADLTLVSAAEEIFDHAEREVGPVSALVLSHAESVDSGLLDTSVESFDRHFAVNTRASWLLLREFGVRRARAAERLGVPMPVPVPVPVPGPLPVPVASPLPLPLASALPLPLPLASALPPGRIVALTSDHTVGNLPYGASKGALDRIVIAAARELAHLAVTSNVVNPGPTDTGWMTAELRAEVIAQTPAGRAGTPADAAALVSFLCSAEGGWVNGQLLYSNGGFPA</sequence>
<dbReference type="SUPFAM" id="SSF51735">
    <property type="entry name" value="NAD(P)-binding Rossmann-fold domains"/>
    <property type="match status" value="1"/>
</dbReference>
<keyword evidence="4" id="KW-1185">Reference proteome</keyword>
<dbReference type="EMBL" id="QYRT01000036">
    <property type="protein sequence ID" value="TIH33320.1"/>
    <property type="molecule type" value="Genomic_DNA"/>
</dbReference>
<dbReference type="Proteomes" id="UP000306192">
    <property type="component" value="Unassembled WGS sequence"/>
</dbReference>
<organism evidence="3 4">
    <name type="scientific">Subtercola vilae</name>
    <dbReference type="NCBI Taxonomy" id="2056433"/>
    <lineage>
        <taxon>Bacteria</taxon>
        <taxon>Bacillati</taxon>
        <taxon>Actinomycetota</taxon>
        <taxon>Actinomycetes</taxon>
        <taxon>Micrococcales</taxon>
        <taxon>Microbacteriaceae</taxon>
        <taxon>Subtercola</taxon>
    </lineage>
</organism>
<dbReference type="PRINTS" id="PR00081">
    <property type="entry name" value="GDHRDH"/>
</dbReference>
<dbReference type="OrthoDB" id="9803333at2"/>
<dbReference type="PROSITE" id="PS00061">
    <property type="entry name" value="ADH_SHORT"/>
    <property type="match status" value="1"/>
</dbReference>
<dbReference type="GO" id="GO:0016614">
    <property type="term" value="F:oxidoreductase activity, acting on CH-OH group of donors"/>
    <property type="evidence" value="ECO:0007669"/>
    <property type="project" value="UniProtKB-ARBA"/>
</dbReference>
<evidence type="ECO:0000313" key="4">
    <source>
        <dbReference type="Proteomes" id="UP000306192"/>
    </source>
</evidence>